<dbReference type="EMBL" id="JAVRRD010000026">
    <property type="protein sequence ID" value="KAK5047223.1"/>
    <property type="molecule type" value="Genomic_DNA"/>
</dbReference>
<name>A0AAV9MZU0_9EURO</name>
<feature type="compositionally biased region" description="Basic residues" evidence="1">
    <location>
        <begin position="45"/>
        <end position="60"/>
    </location>
</feature>
<proteinExistence type="predicted"/>
<gene>
    <name evidence="2" type="ORF">LTR84_006745</name>
</gene>
<dbReference type="Proteomes" id="UP001358417">
    <property type="component" value="Unassembled WGS sequence"/>
</dbReference>
<sequence>MFPELLAQKKNLFQHLTFCLRDSHLLPSSAQKGRLANLPSERSYRSRRKPTVKKSVKQRALKNSSTSSASSPGGKIEDNTAIDEDIDVQSHKKIRRSPSRDTLSALSLGGKATFGGEAKLSAQGIASSFTAINHISE</sequence>
<reference evidence="2 3" key="1">
    <citation type="submission" date="2023-08" db="EMBL/GenBank/DDBJ databases">
        <title>Black Yeasts Isolated from many extreme environments.</title>
        <authorList>
            <person name="Coleine C."/>
            <person name="Stajich J.E."/>
            <person name="Selbmann L."/>
        </authorList>
    </citation>
    <scope>NUCLEOTIDE SEQUENCE [LARGE SCALE GENOMIC DNA]</scope>
    <source>
        <strain evidence="2 3">CCFEE 5792</strain>
    </source>
</reference>
<evidence type="ECO:0000256" key="1">
    <source>
        <dbReference type="SAM" id="MobiDB-lite"/>
    </source>
</evidence>
<organism evidence="2 3">
    <name type="scientific">Exophiala bonariae</name>
    <dbReference type="NCBI Taxonomy" id="1690606"/>
    <lineage>
        <taxon>Eukaryota</taxon>
        <taxon>Fungi</taxon>
        <taxon>Dikarya</taxon>
        <taxon>Ascomycota</taxon>
        <taxon>Pezizomycotina</taxon>
        <taxon>Eurotiomycetes</taxon>
        <taxon>Chaetothyriomycetidae</taxon>
        <taxon>Chaetothyriales</taxon>
        <taxon>Herpotrichiellaceae</taxon>
        <taxon>Exophiala</taxon>
    </lineage>
</organism>
<keyword evidence="3" id="KW-1185">Reference proteome</keyword>
<accession>A0AAV9MZU0</accession>
<evidence type="ECO:0000313" key="3">
    <source>
        <dbReference type="Proteomes" id="UP001358417"/>
    </source>
</evidence>
<protein>
    <submittedName>
        <fullName evidence="2">Uncharacterized protein</fullName>
    </submittedName>
</protein>
<feature type="region of interest" description="Disordered" evidence="1">
    <location>
        <begin position="30"/>
        <end position="102"/>
    </location>
</feature>
<dbReference type="GeneID" id="89974914"/>
<evidence type="ECO:0000313" key="2">
    <source>
        <dbReference type="EMBL" id="KAK5047223.1"/>
    </source>
</evidence>
<comment type="caution">
    <text evidence="2">The sequence shown here is derived from an EMBL/GenBank/DDBJ whole genome shotgun (WGS) entry which is preliminary data.</text>
</comment>
<dbReference type="RefSeq" id="XP_064702785.1">
    <property type="nucleotide sequence ID" value="XM_064850303.1"/>
</dbReference>
<dbReference type="AlphaFoldDB" id="A0AAV9MZU0"/>